<feature type="disulfide bond" evidence="10">
    <location>
        <begin position="147"/>
        <end position="157"/>
    </location>
</feature>
<dbReference type="SMART" id="SM00181">
    <property type="entry name" value="EGF"/>
    <property type="match status" value="7"/>
</dbReference>
<comment type="caution">
    <text evidence="10">Lacks conserved residue(s) required for the propagation of feature annotation.</text>
</comment>
<feature type="disulfide bond" evidence="10">
    <location>
        <begin position="216"/>
        <end position="226"/>
    </location>
</feature>
<feature type="disulfide bond" evidence="10">
    <location>
        <begin position="97"/>
        <end position="106"/>
    </location>
</feature>
<dbReference type="InterPro" id="IPR000742">
    <property type="entry name" value="EGF"/>
</dbReference>
<dbReference type="GeneID" id="113040203"/>
<gene>
    <name evidence="14" type="primary">LOC113040203</name>
</gene>
<evidence type="ECO:0000259" key="12">
    <source>
        <dbReference type="PROSITE" id="PS50026"/>
    </source>
</evidence>
<evidence type="ECO:0000256" key="9">
    <source>
        <dbReference type="ARBA" id="ARBA00023180"/>
    </source>
</evidence>
<feature type="transmembrane region" description="Helical" evidence="11">
    <location>
        <begin position="266"/>
        <end position="289"/>
    </location>
</feature>
<dbReference type="Pfam" id="PF00008">
    <property type="entry name" value="EGF"/>
    <property type="match status" value="1"/>
</dbReference>
<evidence type="ECO:0000256" key="5">
    <source>
        <dbReference type="ARBA" id="ARBA00022737"/>
    </source>
</evidence>
<feature type="domain" description="EGF-like" evidence="12">
    <location>
        <begin position="214"/>
        <end position="249"/>
    </location>
</feature>
<feature type="disulfide bond" evidence="10">
    <location>
        <begin position="220"/>
        <end position="237"/>
    </location>
</feature>
<feature type="domain" description="EGF-like" evidence="12">
    <location>
        <begin position="71"/>
        <end position="107"/>
    </location>
</feature>
<evidence type="ECO:0000256" key="3">
    <source>
        <dbReference type="ARBA" id="ARBA00022692"/>
    </source>
</evidence>
<dbReference type="Proteomes" id="UP000515129">
    <property type="component" value="Chromosome 22"/>
</dbReference>
<comment type="subcellular location">
    <subcellularLocation>
        <location evidence="1">Membrane</location>
        <topology evidence="1">Single-pass type I membrane protein</topology>
    </subcellularLocation>
</comment>
<dbReference type="PANTHER" id="PTHR24033">
    <property type="entry name" value="EGF-LIKE DOMAIN-CONTAINING PROTEIN"/>
    <property type="match status" value="1"/>
</dbReference>
<feature type="disulfide bond" evidence="10">
    <location>
        <begin position="133"/>
        <end position="142"/>
    </location>
</feature>
<keyword evidence="7 11" id="KW-0472">Membrane</keyword>
<keyword evidence="4" id="KW-0732">Signal</keyword>
<dbReference type="PANTHER" id="PTHR24033:SF151">
    <property type="entry name" value="NOTCH 2"/>
    <property type="match status" value="1"/>
</dbReference>
<evidence type="ECO:0000256" key="4">
    <source>
        <dbReference type="ARBA" id="ARBA00022729"/>
    </source>
</evidence>
<feature type="disulfide bond" evidence="10">
    <location>
        <begin position="239"/>
        <end position="248"/>
    </location>
</feature>
<evidence type="ECO:0000256" key="6">
    <source>
        <dbReference type="ARBA" id="ARBA00022989"/>
    </source>
</evidence>
<evidence type="ECO:0000313" key="13">
    <source>
        <dbReference type="Proteomes" id="UP000515129"/>
    </source>
</evidence>
<keyword evidence="8 10" id="KW-1015">Disulfide bond</keyword>
<dbReference type="InterPro" id="IPR051830">
    <property type="entry name" value="NOTCH_homolog"/>
</dbReference>
<dbReference type="Gene3D" id="2.10.25.10">
    <property type="entry name" value="Laminin"/>
    <property type="match status" value="4"/>
</dbReference>
<feature type="domain" description="EGF-like" evidence="12">
    <location>
        <begin position="35"/>
        <end position="68"/>
    </location>
</feature>
<dbReference type="FunFam" id="2.10.25.10:FF:000498">
    <property type="entry name" value="Low-density lipoprotein receptor-related protein 1B"/>
    <property type="match status" value="1"/>
</dbReference>
<dbReference type="PROSITE" id="PS01186">
    <property type="entry name" value="EGF_2"/>
    <property type="match status" value="1"/>
</dbReference>
<dbReference type="RefSeq" id="XP_026054308.1">
    <property type="nucleotide sequence ID" value="XM_026198523.1"/>
</dbReference>
<dbReference type="KEGG" id="caua:113040203"/>
<dbReference type="PROSITE" id="PS50026">
    <property type="entry name" value="EGF_3"/>
    <property type="match status" value="5"/>
</dbReference>
<keyword evidence="13" id="KW-1185">Reference proteome</keyword>
<dbReference type="AlphaFoldDB" id="A0A6P6J498"/>
<dbReference type="SUPFAM" id="SSF57196">
    <property type="entry name" value="EGF/Laminin"/>
    <property type="match status" value="4"/>
</dbReference>
<name>A0A6P6J498_CARAU</name>
<feature type="domain" description="EGF-like" evidence="12">
    <location>
        <begin position="108"/>
        <end position="143"/>
    </location>
</feature>
<evidence type="ECO:0000256" key="7">
    <source>
        <dbReference type="ARBA" id="ARBA00023136"/>
    </source>
</evidence>
<dbReference type="FunFam" id="2.10.25.10:FF:000088">
    <property type="entry name" value="Prolow-density lipoprotein receptor-related protein 1"/>
    <property type="match status" value="1"/>
</dbReference>
<sequence length="427" mass="46864">MNCAFLCLLNPIGARCVCPEGKILLNRTCTDTNISGELCHPACENGGRCITNERGESRCFCWPNYSGERCEISQCKDYCLNGGTCTGSPLGKPTCRCALGFTGPLCEKRVCDSYCLNGGTCDMTLGNQPVCHCLAEYTGERCLNHICHHYCVNSKGCTLSGSGQVECVCPTRYEGPKCEMDRCLRCRGAPCIIDEETGDVACNCTNGRIAASCQLCDGNCYNGGTCHLDSETGLPFCQCSANWSGTQCERPTTKTNRSENFSGRSIAIIVPLVLLVCIIAAVAVGLLICKRCRRGKQVQRQPMANGGLNVEIGNPSYNMYEVDHDNHVDVGSFLHPSFTLDPHKGWCVKSSDSRNLPPVRPMTAHTLPIQNVPKELIPGQAMNYSNPIYSKMTYHDRQHCRKPVINLDMRRNLLPKRLETTIRETAA</sequence>
<feature type="disulfide bond" evidence="10">
    <location>
        <begin position="169"/>
        <end position="178"/>
    </location>
</feature>
<evidence type="ECO:0000256" key="11">
    <source>
        <dbReference type="SAM" id="Phobius"/>
    </source>
</evidence>
<feature type="disulfide bond" evidence="10">
    <location>
        <begin position="39"/>
        <end position="49"/>
    </location>
</feature>
<keyword evidence="9" id="KW-0325">Glycoprotein</keyword>
<dbReference type="PROSITE" id="PS00022">
    <property type="entry name" value="EGF_1"/>
    <property type="match status" value="4"/>
</dbReference>
<keyword evidence="5" id="KW-0677">Repeat</keyword>
<dbReference type="GO" id="GO:0016020">
    <property type="term" value="C:membrane"/>
    <property type="evidence" value="ECO:0007669"/>
    <property type="project" value="UniProtKB-SubCell"/>
</dbReference>
<evidence type="ECO:0000313" key="14">
    <source>
        <dbReference type="RefSeq" id="XP_026054308.1"/>
    </source>
</evidence>
<evidence type="ECO:0000256" key="2">
    <source>
        <dbReference type="ARBA" id="ARBA00022536"/>
    </source>
</evidence>
<dbReference type="OrthoDB" id="10066840at2759"/>
<evidence type="ECO:0000256" key="1">
    <source>
        <dbReference type="ARBA" id="ARBA00004479"/>
    </source>
</evidence>
<keyword evidence="3 11" id="KW-0812">Transmembrane</keyword>
<feature type="disulfide bond" evidence="10">
    <location>
        <begin position="111"/>
        <end position="121"/>
    </location>
</feature>
<keyword evidence="2 10" id="KW-0245">EGF-like domain</keyword>
<accession>A0A6P6J498</accession>
<protein>
    <submittedName>
        <fullName evidence="14">Low-density lipoprotein receptor-related protein 1B-like</fullName>
    </submittedName>
</protein>
<feature type="disulfide bond" evidence="10">
    <location>
        <begin position="75"/>
        <end position="85"/>
    </location>
</feature>
<proteinExistence type="predicted"/>
<feature type="domain" description="EGF-like" evidence="12">
    <location>
        <begin position="144"/>
        <end position="179"/>
    </location>
</feature>
<evidence type="ECO:0000256" key="10">
    <source>
        <dbReference type="PROSITE-ProRule" id="PRU00076"/>
    </source>
</evidence>
<reference evidence="14" key="1">
    <citation type="submission" date="2025-08" db="UniProtKB">
        <authorList>
            <consortium name="RefSeq"/>
        </authorList>
    </citation>
    <scope>IDENTIFICATION</scope>
    <source>
        <strain evidence="14">Wakin</strain>
        <tissue evidence="14">Muscle</tissue>
    </source>
</reference>
<evidence type="ECO:0000256" key="8">
    <source>
        <dbReference type="ARBA" id="ARBA00023157"/>
    </source>
</evidence>
<organism evidence="13 14">
    <name type="scientific">Carassius auratus</name>
    <name type="common">Goldfish</name>
    <dbReference type="NCBI Taxonomy" id="7957"/>
    <lineage>
        <taxon>Eukaryota</taxon>
        <taxon>Metazoa</taxon>
        <taxon>Chordata</taxon>
        <taxon>Craniata</taxon>
        <taxon>Vertebrata</taxon>
        <taxon>Euteleostomi</taxon>
        <taxon>Actinopterygii</taxon>
        <taxon>Neopterygii</taxon>
        <taxon>Teleostei</taxon>
        <taxon>Ostariophysi</taxon>
        <taxon>Cypriniformes</taxon>
        <taxon>Cyprinidae</taxon>
        <taxon>Cyprininae</taxon>
        <taxon>Carassius</taxon>
    </lineage>
</organism>
<keyword evidence="6 11" id="KW-1133">Transmembrane helix</keyword>